<evidence type="ECO:0000313" key="1">
    <source>
        <dbReference type="EMBL" id="BBO72929.1"/>
    </source>
</evidence>
<name>A0A5K7YY28_9BACT</name>
<reference evidence="1 2" key="1">
    <citation type="submission" date="2019-11" db="EMBL/GenBank/DDBJ databases">
        <title>Comparative genomics of hydrocarbon-degrading Desulfosarcina strains.</title>
        <authorList>
            <person name="Watanabe M."/>
            <person name="Kojima H."/>
            <person name="Fukui M."/>
        </authorList>
    </citation>
    <scope>NUCLEOTIDE SEQUENCE [LARGE SCALE GENOMIC DNA]</scope>
    <source>
        <strain evidence="1 2">PP31</strain>
    </source>
</reference>
<dbReference type="InterPro" id="IPR036583">
    <property type="entry name" value="23S_rRNA_IVS_sf"/>
</dbReference>
<accession>A0A5K7YY28</accession>
<proteinExistence type="predicted"/>
<protein>
    <recommendedName>
        <fullName evidence="3">Four helix bundle protein</fullName>
    </recommendedName>
</protein>
<dbReference type="NCBIfam" id="TIGR02436">
    <property type="entry name" value="four helix bundle protein"/>
    <property type="match status" value="1"/>
</dbReference>
<dbReference type="KEGG" id="dwd:DSCW_03460"/>
<sequence>MKFLDYSRSSIAETISHAYVALDQSYINENEMEELNESGNTVWKKINGMIAYLKRYQQTNSTK</sequence>
<dbReference type="SUPFAM" id="SSF158446">
    <property type="entry name" value="IVS-encoded protein-like"/>
    <property type="match status" value="1"/>
</dbReference>
<gene>
    <name evidence="1" type="ORF">DSCW_03460</name>
</gene>
<dbReference type="Gene3D" id="1.20.1440.60">
    <property type="entry name" value="23S rRNA-intervening sequence"/>
    <property type="match status" value="1"/>
</dbReference>
<keyword evidence="2" id="KW-1185">Reference proteome</keyword>
<dbReference type="AlphaFoldDB" id="A0A5K7YY28"/>
<dbReference type="InterPro" id="IPR012657">
    <property type="entry name" value="23S_rRNA-intervening_sequence"/>
</dbReference>
<evidence type="ECO:0000313" key="2">
    <source>
        <dbReference type="Proteomes" id="UP000427769"/>
    </source>
</evidence>
<evidence type="ECO:0008006" key="3">
    <source>
        <dbReference type="Google" id="ProtNLM"/>
    </source>
</evidence>
<organism evidence="1 2">
    <name type="scientific">Desulfosarcina widdelii</name>
    <dbReference type="NCBI Taxonomy" id="947919"/>
    <lineage>
        <taxon>Bacteria</taxon>
        <taxon>Pseudomonadati</taxon>
        <taxon>Thermodesulfobacteriota</taxon>
        <taxon>Desulfobacteria</taxon>
        <taxon>Desulfobacterales</taxon>
        <taxon>Desulfosarcinaceae</taxon>
        <taxon>Desulfosarcina</taxon>
    </lineage>
</organism>
<dbReference type="Proteomes" id="UP000427769">
    <property type="component" value="Chromosome"/>
</dbReference>
<dbReference type="EMBL" id="AP021875">
    <property type="protein sequence ID" value="BBO72929.1"/>
    <property type="molecule type" value="Genomic_DNA"/>
</dbReference>